<proteinExistence type="predicted"/>
<dbReference type="EMBL" id="JANPWB010000014">
    <property type="protein sequence ID" value="KAJ1095897.1"/>
    <property type="molecule type" value="Genomic_DNA"/>
</dbReference>
<organism evidence="1 2">
    <name type="scientific">Pleurodeles waltl</name>
    <name type="common">Iberian ribbed newt</name>
    <dbReference type="NCBI Taxonomy" id="8319"/>
    <lineage>
        <taxon>Eukaryota</taxon>
        <taxon>Metazoa</taxon>
        <taxon>Chordata</taxon>
        <taxon>Craniata</taxon>
        <taxon>Vertebrata</taxon>
        <taxon>Euteleostomi</taxon>
        <taxon>Amphibia</taxon>
        <taxon>Batrachia</taxon>
        <taxon>Caudata</taxon>
        <taxon>Salamandroidea</taxon>
        <taxon>Salamandridae</taxon>
        <taxon>Pleurodelinae</taxon>
        <taxon>Pleurodeles</taxon>
    </lineage>
</organism>
<protein>
    <submittedName>
        <fullName evidence="1">Uncharacterized protein</fullName>
    </submittedName>
</protein>
<comment type="caution">
    <text evidence="1">The sequence shown here is derived from an EMBL/GenBank/DDBJ whole genome shotgun (WGS) entry which is preliminary data.</text>
</comment>
<dbReference type="AlphaFoldDB" id="A0AAV7LZX9"/>
<dbReference type="Proteomes" id="UP001066276">
    <property type="component" value="Chromosome 10"/>
</dbReference>
<name>A0AAV7LZX9_PLEWA</name>
<reference evidence="1" key="1">
    <citation type="journal article" date="2022" name="bioRxiv">
        <title>Sequencing and chromosome-scale assembly of the giantPleurodeles waltlgenome.</title>
        <authorList>
            <person name="Brown T."/>
            <person name="Elewa A."/>
            <person name="Iarovenko S."/>
            <person name="Subramanian E."/>
            <person name="Araus A.J."/>
            <person name="Petzold A."/>
            <person name="Susuki M."/>
            <person name="Suzuki K.-i.T."/>
            <person name="Hayashi T."/>
            <person name="Toyoda A."/>
            <person name="Oliveira C."/>
            <person name="Osipova E."/>
            <person name="Leigh N.D."/>
            <person name="Simon A."/>
            <person name="Yun M.H."/>
        </authorList>
    </citation>
    <scope>NUCLEOTIDE SEQUENCE</scope>
    <source>
        <strain evidence="1">20211129_DDA</strain>
        <tissue evidence="1">Liver</tissue>
    </source>
</reference>
<evidence type="ECO:0000313" key="2">
    <source>
        <dbReference type="Proteomes" id="UP001066276"/>
    </source>
</evidence>
<gene>
    <name evidence="1" type="ORF">NDU88_001047</name>
</gene>
<evidence type="ECO:0000313" key="1">
    <source>
        <dbReference type="EMBL" id="KAJ1095897.1"/>
    </source>
</evidence>
<accession>A0AAV7LZX9</accession>
<keyword evidence="2" id="KW-1185">Reference proteome</keyword>
<sequence>MLECPGGAPEATDPLQAALTPVSWIRSAIECPGGAAFSASPRASVARGHEKARGARLYYRLTRVDRAAITYQGGQRISSDGINQRGRLAPRIAHFHCGGGSLS</sequence>